<accession>A0A4V6A568</accession>
<organism evidence="3 4">
    <name type="scientific">Steinernema carpocapsae</name>
    <name type="common">Entomopathogenic nematode</name>
    <dbReference type="NCBI Taxonomy" id="34508"/>
    <lineage>
        <taxon>Eukaryota</taxon>
        <taxon>Metazoa</taxon>
        <taxon>Ecdysozoa</taxon>
        <taxon>Nematoda</taxon>
        <taxon>Chromadorea</taxon>
        <taxon>Rhabditida</taxon>
        <taxon>Tylenchina</taxon>
        <taxon>Panagrolaimomorpha</taxon>
        <taxon>Strongyloidoidea</taxon>
        <taxon>Steinernematidae</taxon>
        <taxon>Steinernema</taxon>
    </lineage>
</organism>
<feature type="transmembrane region" description="Helical" evidence="2">
    <location>
        <begin position="87"/>
        <end position="108"/>
    </location>
</feature>
<gene>
    <name evidence="3" type="ORF">L596_013457</name>
</gene>
<evidence type="ECO:0000256" key="2">
    <source>
        <dbReference type="SAM" id="Phobius"/>
    </source>
</evidence>
<protein>
    <submittedName>
        <fullName evidence="3">Uncharacterized protein</fullName>
    </submittedName>
</protein>
<keyword evidence="2" id="KW-0812">Transmembrane</keyword>
<dbReference type="EMBL" id="AZBU02000003">
    <property type="protein sequence ID" value="TKR89335.1"/>
    <property type="molecule type" value="Genomic_DNA"/>
</dbReference>
<dbReference type="Proteomes" id="UP000298663">
    <property type="component" value="Unassembled WGS sequence"/>
</dbReference>
<keyword evidence="2" id="KW-1133">Transmembrane helix</keyword>
<evidence type="ECO:0000313" key="3">
    <source>
        <dbReference type="EMBL" id="TKR89335.1"/>
    </source>
</evidence>
<evidence type="ECO:0000256" key="1">
    <source>
        <dbReference type="SAM" id="MobiDB-lite"/>
    </source>
</evidence>
<feature type="region of interest" description="Disordered" evidence="1">
    <location>
        <begin position="1"/>
        <end position="21"/>
    </location>
</feature>
<comment type="caution">
    <text evidence="3">The sequence shown here is derived from an EMBL/GenBank/DDBJ whole genome shotgun (WGS) entry which is preliminary data.</text>
</comment>
<evidence type="ECO:0000313" key="4">
    <source>
        <dbReference type="Proteomes" id="UP000298663"/>
    </source>
</evidence>
<name>A0A4V6A568_STECR</name>
<keyword evidence="2" id="KW-0472">Membrane</keyword>
<proteinExistence type="predicted"/>
<keyword evidence="4" id="KW-1185">Reference proteome</keyword>
<reference evidence="3 4" key="1">
    <citation type="journal article" date="2015" name="Genome Biol.">
        <title>Comparative genomics of Steinernema reveals deeply conserved gene regulatory networks.</title>
        <authorList>
            <person name="Dillman A.R."/>
            <person name="Macchietto M."/>
            <person name="Porter C.F."/>
            <person name="Rogers A."/>
            <person name="Williams B."/>
            <person name="Antoshechkin I."/>
            <person name="Lee M.M."/>
            <person name="Goodwin Z."/>
            <person name="Lu X."/>
            <person name="Lewis E.E."/>
            <person name="Goodrich-Blair H."/>
            <person name="Stock S.P."/>
            <person name="Adams B.J."/>
            <person name="Sternberg P.W."/>
            <person name="Mortazavi A."/>
        </authorList>
    </citation>
    <scope>NUCLEOTIDE SEQUENCE [LARGE SCALE GENOMIC DNA]</scope>
    <source>
        <strain evidence="3 4">ALL</strain>
    </source>
</reference>
<sequence length="149" mass="17112">MDQITRAMEPSHCQPASSKKNQTRLTVDGDDVKVKKKNSVPDFLWELDQDQRDLLMDHFGLLFKFAKYDSCFIPLHKENDIHEIVYYLRWVFLVTVIALSSYHLHVLLRALFCGLFSKNGIDNCGAELDVSGGFVDHVLPPLDPQKLLH</sequence>
<dbReference type="AlphaFoldDB" id="A0A4V6A568"/>
<reference evidence="3 4" key="2">
    <citation type="journal article" date="2019" name="G3 (Bethesda)">
        <title>Hybrid Assembly of the Genome of the Entomopathogenic Nematode Steinernema carpocapsae Identifies the X-Chromosome.</title>
        <authorList>
            <person name="Serra L."/>
            <person name="Macchietto M."/>
            <person name="Macias-Munoz A."/>
            <person name="McGill C.J."/>
            <person name="Rodriguez I.M."/>
            <person name="Rodriguez B."/>
            <person name="Murad R."/>
            <person name="Mortazavi A."/>
        </authorList>
    </citation>
    <scope>NUCLEOTIDE SEQUENCE [LARGE SCALE GENOMIC DNA]</scope>
    <source>
        <strain evidence="3 4">ALL</strain>
    </source>
</reference>